<dbReference type="AlphaFoldDB" id="A0A8S3JJC0"/>
<protein>
    <submittedName>
        <fullName evidence="3">Uncharacterized protein</fullName>
    </submittedName>
</protein>
<dbReference type="EMBL" id="CAJOBJ010359822">
    <property type="protein sequence ID" value="CAF5217260.1"/>
    <property type="molecule type" value="Genomic_DNA"/>
</dbReference>
<accession>A0A8S3JJC0</accession>
<sequence length="111" mass="12087">PRPGDGICEHATWSRTGITVAGGNGVGDGLNQLDQPFGIFVNENQTVYVADFANHRIVKWDRNASTGQLVAGGNGQGDHSNQLYYPSDVTVEQDGTVYISDGYNFRVQKWV</sequence>
<evidence type="ECO:0000256" key="1">
    <source>
        <dbReference type="ARBA" id="ARBA00022737"/>
    </source>
</evidence>
<evidence type="ECO:0000313" key="3">
    <source>
        <dbReference type="EMBL" id="CAF5217260.1"/>
    </source>
</evidence>
<dbReference type="PROSITE" id="PS51125">
    <property type="entry name" value="NHL"/>
    <property type="match status" value="1"/>
</dbReference>
<feature type="repeat" description="NHL" evidence="2">
    <location>
        <begin position="27"/>
        <end position="63"/>
    </location>
</feature>
<comment type="caution">
    <text evidence="3">The sequence shown here is derived from an EMBL/GenBank/DDBJ whole genome shotgun (WGS) entry which is preliminary data.</text>
</comment>
<dbReference type="Proteomes" id="UP000681720">
    <property type="component" value="Unassembled WGS sequence"/>
</dbReference>
<dbReference type="SUPFAM" id="SSF101898">
    <property type="entry name" value="NHL repeat"/>
    <property type="match status" value="1"/>
</dbReference>
<dbReference type="Pfam" id="PF01436">
    <property type="entry name" value="NHL"/>
    <property type="match status" value="2"/>
</dbReference>
<dbReference type="InterPro" id="IPR001258">
    <property type="entry name" value="NHL_repeat"/>
</dbReference>
<feature type="non-terminal residue" evidence="3">
    <location>
        <position position="111"/>
    </location>
</feature>
<reference evidence="3" key="1">
    <citation type="submission" date="2021-02" db="EMBL/GenBank/DDBJ databases">
        <authorList>
            <person name="Nowell W R."/>
        </authorList>
    </citation>
    <scope>NUCLEOTIDE SEQUENCE</scope>
</reference>
<organism evidence="3 4">
    <name type="scientific">Rotaria magnacalcarata</name>
    <dbReference type="NCBI Taxonomy" id="392030"/>
    <lineage>
        <taxon>Eukaryota</taxon>
        <taxon>Metazoa</taxon>
        <taxon>Spiralia</taxon>
        <taxon>Gnathifera</taxon>
        <taxon>Rotifera</taxon>
        <taxon>Eurotatoria</taxon>
        <taxon>Bdelloidea</taxon>
        <taxon>Philodinida</taxon>
        <taxon>Philodinidae</taxon>
        <taxon>Rotaria</taxon>
    </lineage>
</organism>
<proteinExistence type="predicted"/>
<name>A0A8S3JJC0_9BILA</name>
<dbReference type="Gene3D" id="2.120.10.30">
    <property type="entry name" value="TolB, C-terminal domain"/>
    <property type="match status" value="1"/>
</dbReference>
<gene>
    <name evidence="3" type="ORF">GIL414_LOCUS82332</name>
</gene>
<evidence type="ECO:0000256" key="2">
    <source>
        <dbReference type="PROSITE-ProRule" id="PRU00504"/>
    </source>
</evidence>
<feature type="non-terminal residue" evidence="3">
    <location>
        <position position="1"/>
    </location>
</feature>
<keyword evidence="1" id="KW-0677">Repeat</keyword>
<dbReference type="InterPro" id="IPR011042">
    <property type="entry name" value="6-blade_b-propeller_TolB-like"/>
</dbReference>
<evidence type="ECO:0000313" key="4">
    <source>
        <dbReference type="Proteomes" id="UP000681720"/>
    </source>
</evidence>